<name>A0A165Y6V3_9AGAM</name>
<keyword evidence="2" id="KW-1185">Reference proteome</keyword>
<evidence type="ECO:0000313" key="1">
    <source>
        <dbReference type="EMBL" id="KZP09266.1"/>
    </source>
</evidence>
<accession>A0A165Y6V3</accession>
<dbReference type="EMBL" id="KV417704">
    <property type="protein sequence ID" value="KZP09266.1"/>
    <property type="molecule type" value="Genomic_DNA"/>
</dbReference>
<organism evidence="1 2">
    <name type="scientific">Athelia psychrophila</name>
    <dbReference type="NCBI Taxonomy" id="1759441"/>
    <lineage>
        <taxon>Eukaryota</taxon>
        <taxon>Fungi</taxon>
        <taxon>Dikarya</taxon>
        <taxon>Basidiomycota</taxon>
        <taxon>Agaricomycotina</taxon>
        <taxon>Agaricomycetes</taxon>
        <taxon>Agaricomycetidae</taxon>
        <taxon>Atheliales</taxon>
        <taxon>Atheliaceae</taxon>
        <taxon>Athelia</taxon>
    </lineage>
</organism>
<evidence type="ECO:0000313" key="2">
    <source>
        <dbReference type="Proteomes" id="UP000076532"/>
    </source>
</evidence>
<dbReference type="Proteomes" id="UP000076532">
    <property type="component" value="Unassembled WGS sequence"/>
</dbReference>
<sequence>MLVRRWTKPQIKMEKDAILPILTHTALLGLSWTQGCRAYSAICYWFSCEHIPKRGSLLILRQLRPRTAKAVMTMIKTTVNTTTIKIQNTIQIITQRGRPPTSAYGSFLAFLPRPPTPGTTYTALVELLSTYLLHSSWPFSPPSY</sequence>
<reference evidence="1 2" key="1">
    <citation type="journal article" date="2016" name="Mol. Biol. Evol.">
        <title>Comparative Genomics of Early-Diverging Mushroom-Forming Fungi Provides Insights into the Origins of Lignocellulose Decay Capabilities.</title>
        <authorList>
            <person name="Nagy L.G."/>
            <person name="Riley R."/>
            <person name="Tritt A."/>
            <person name="Adam C."/>
            <person name="Daum C."/>
            <person name="Floudas D."/>
            <person name="Sun H."/>
            <person name="Yadav J.S."/>
            <person name="Pangilinan J."/>
            <person name="Larsson K.H."/>
            <person name="Matsuura K."/>
            <person name="Barry K."/>
            <person name="Labutti K."/>
            <person name="Kuo R."/>
            <person name="Ohm R.A."/>
            <person name="Bhattacharya S.S."/>
            <person name="Shirouzu T."/>
            <person name="Yoshinaga Y."/>
            <person name="Martin F.M."/>
            <person name="Grigoriev I.V."/>
            <person name="Hibbett D.S."/>
        </authorList>
    </citation>
    <scope>NUCLEOTIDE SEQUENCE [LARGE SCALE GENOMIC DNA]</scope>
    <source>
        <strain evidence="1 2">CBS 109695</strain>
    </source>
</reference>
<proteinExistence type="predicted"/>
<dbReference type="AlphaFoldDB" id="A0A165Y6V3"/>
<gene>
    <name evidence="1" type="ORF">FIBSPDRAFT_241721</name>
</gene>
<protein>
    <submittedName>
        <fullName evidence="1">Uncharacterized protein</fullName>
    </submittedName>
</protein>